<protein>
    <submittedName>
        <fullName evidence="2">Uncharacterized protein</fullName>
    </submittedName>
</protein>
<evidence type="ECO:0000256" key="1">
    <source>
        <dbReference type="SAM" id="Phobius"/>
    </source>
</evidence>
<dbReference type="STRING" id="626937.HMPREF3293_01580"/>
<proteinExistence type="predicted"/>
<keyword evidence="1" id="KW-0472">Membrane</keyword>
<accession>A0A136Q3V4</accession>
<name>A0A136Q3V4_9FIRM</name>
<keyword evidence="3" id="KW-1185">Reference proteome</keyword>
<keyword evidence="1" id="KW-1133">Transmembrane helix</keyword>
<dbReference type="Proteomes" id="UP000070366">
    <property type="component" value="Unassembled WGS sequence"/>
</dbReference>
<evidence type="ECO:0000313" key="2">
    <source>
        <dbReference type="EMBL" id="KXK65368.1"/>
    </source>
</evidence>
<keyword evidence="1" id="KW-0812">Transmembrane</keyword>
<gene>
    <name evidence="2" type="ORF">HMPREF3293_01580</name>
</gene>
<sequence length="52" mass="5641">MNQLEMIGLLLLAGITAAGVVIKYITRRKLGDMDGISGVFTSRQDENVVGKF</sequence>
<dbReference type="AlphaFoldDB" id="A0A136Q3V4"/>
<dbReference type="RefSeq" id="WP_156468711.1">
    <property type="nucleotide sequence ID" value="NZ_CABMOF010000002.1"/>
</dbReference>
<organism evidence="2 3">
    <name type="scientific">Christensenella minuta</name>
    <dbReference type="NCBI Taxonomy" id="626937"/>
    <lineage>
        <taxon>Bacteria</taxon>
        <taxon>Bacillati</taxon>
        <taxon>Bacillota</taxon>
        <taxon>Clostridia</taxon>
        <taxon>Christensenellales</taxon>
        <taxon>Christensenellaceae</taxon>
        <taxon>Christensenella</taxon>
    </lineage>
</organism>
<evidence type="ECO:0000313" key="3">
    <source>
        <dbReference type="Proteomes" id="UP000070366"/>
    </source>
</evidence>
<dbReference type="EMBL" id="LSZW01000061">
    <property type="protein sequence ID" value="KXK65368.1"/>
    <property type="molecule type" value="Genomic_DNA"/>
</dbReference>
<reference evidence="2 3" key="1">
    <citation type="submission" date="2016-02" db="EMBL/GenBank/DDBJ databases">
        <authorList>
            <person name="Wen L."/>
            <person name="He K."/>
            <person name="Yang H."/>
        </authorList>
    </citation>
    <scope>NUCLEOTIDE SEQUENCE [LARGE SCALE GENOMIC DNA]</scope>
    <source>
        <strain evidence="2 3">DSM 22607</strain>
    </source>
</reference>
<feature type="transmembrane region" description="Helical" evidence="1">
    <location>
        <begin position="6"/>
        <end position="25"/>
    </location>
</feature>
<comment type="caution">
    <text evidence="2">The sequence shown here is derived from an EMBL/GenBank/DDBJ whole genome shotgun (WGS) entry which is preliminary data.</text>
</comment>